<protein>
    <recommendedName>
        <fullName evidence="3">DUF4625 domain-containing protein</fullName>
    </recommendedName>
</protein>
<accession>A0A2S7T085</accession>
<sequence length="130" mass="14348">MKHLLIILILAITVSACQKKDTTTPDAGKVTINITSPVPAQVFRSGDTMHMVATVSYPSELHGYELKISDSATGNILYDEDEHVHNDHFEINSTWVDTATTAATLKLELTVEVDHTGTEAEKTIYFNYVP</sequence>
<name>A0A2S7T085_9BACT</name>
<reference evidence="1 2" key="1">
    <citation type="submission" date="2018-01" db="EMBL/GenBank/DDBJ databases">
        <title>A novel member of the phylum Bacteroidetes isolated from glacier ice.</title>
        <authorList>
            <person name="Liu Q."/>
            <person name="Xin Y.-H."/>
        </authorList>
    </citation>
    <scope>NUCLEOTIDE SEQUENCE [LARGE SCALE GENOMIC DNA]</scope>
    <source>
        <strain evidence="1 2">RB1R16</strain>
    </source>
</reference>
<dbReference type="RefSeq" id="WP_105037119.1">
    <property type="nucleotide sequence ID" value="NZ_PPSL01000001.1"/>
</dbReference>
<dbReference type="EMBL" id="PPSL01000001">
    <property type="protein sequence ID" value="PQJ12235.1"/>
    <property type="molecule type" value="Genomic_DNA"/>
</dbReference>
<proteinExistence type="predicted"/>
<comment type="caution">
    <text evidence="1">The sequence shown here is derived from an EMBL/GenBank/DDBJ whole genome shotgun (WGS) entry which is preliminary data.</text>
</comment>
<organism evidence="1 2">
    <name type="scientific">Flavipsychrobacter stenotrophus</name>
    <dbReference type="NCBI Taxonomy" id="2077091"/>
    <lineage>
        <taxon>Bacteria</taxon>
        <taxon>Pseudomonadati</taxon>
        <taxon>Bacteroidota</taxon>
        <taxon>Chitinophagia</taxon>
        <taxon>Chitinophagales</taxon>
        <taxon>Chitinophagaceae</taxon>
        <taxon>Flavipsychrobacter</taxon>
    </lineage>
</organism>
<dbReference type="Proteomes" id="UP000239872">
    <property type="component" value="Unassembled WGS sequence"/>
</dbReference>
<dbReference type="AlphaFoldDB" id="A0A2S7T085"/>
<dbReference type="PROSITE" id="PS51257">
    <property type="entry name" value="PROKAR_LIPOPROTEIN"/>
    <property type="match status" value="1"/>
</dbReference>
<gene>
    <name evidence="1" type="ORF">CJD36_000300</name>
</gene>
<keyword evidence="2" id="KW-1185">Reference proteome</keyword>
<evidence type="ECO:0008006" key="3">
    <source>
        <dbReference type="Google" id="ProtNLM"/>
    </source>
</evidence>
<dbReference type="OrthoDB" id="9865386at2"/>
<evidence type="ECO:0000313" key="2">
    <source>
        <dbReference type="Proteomes" id="UP000239872"/>
    </source>
</evidence>
<evidence type="ECO:0000313" key="1">
    <source>
        <dbReference type="EMBL" id="PQJ12235.1"/>
    </source>
</evidence>